<evidence type="ECO:0000313" key="2">
    <source>
        <dbReference type="Proteomes" id="UP000555103"/>
    </source>
</evidence>
<proteinExistence type="predicted"/>
<dbReference type="EMBL" id="JACIEP010000007">
    <property type="protein sequence ID" value="MBB4036412.1"/>
    <property type="molecule type" value="Genomic_DNA"/>
</dbReference>
<accession>A0A840CVB1</accession>
<sequence length="40" mass="4128">MAVDENAGLSDGQPCIFLGDVYLCKKGAPSGSPKGRAVKF</sequence>
<protein>
    <submittedName>
        <fullName evidence="1">Uncharacterized protein</fullName>
    </submittedName>
</protein>
<gene>
    <name evidence="1" type="ORF">GGR21_002314</name>
</gene>
<organism evidence="1 2">
    <name type="scientific">Dysgonomonas hofstadii</name>
    <dbReference type="NCBI Taxonomy" id="637886"/>
    <lineage>
        <taxon>Bacteria</taxon>
        <taxon>Pseudomonadati</taxon>
        <taxon>Bacteroidota</taxon>
        <taxon>Bacteroidia</taxon>
        <taxon>Bacteroidales</taxon>
        <taxon>Dysgonomonadaceae</taxon>
        <taxon>Dysgonomonas</taxon>
    </lineage>
</organism>
<dbReference type="Proteomes" id="UP000555103">
    <property type="component" value="Unassembled WGS sequence"/>
</dbReference>
<evidence type="ECO:0000313" key="1">
    <source>
        <dbReference type="EMBL" id="MBB4036412.1"/>
    </source>
</evidence>
<keyword evidence="2" id="KW-1185">Reference proteome</keyword>
<reference evidence="1 2" key="1">
    <citation type="submission" date="2020-08" db="EMBL/GenBank/DDBJ databases">
        <title>Genomic Encyclopedia of Type Strains, Phase IV (KMG-IV): sequencing the most valuable type-strain genomes for metagenomic binning, comparative biology and taxonomic classification.</title>
        <authorList>
            <person name="Goeker M."/>
        </authorList>
    </citation>
    <scope>NUCLEOTIDE SEQUENCE [LARGE SCALE GENOMIC DNA]</scope>
    <source>
        <strain evidence="1 2">DSM 104969</strain>
    </source>
</reference>
<dbReference type="AlphaFoldDB" id="A0A840CVB1"/>
<comment type="caution">
    <text evidence="1">The sequence shown here is derived from an EMBL/GenBank/DDBJ whole genome shotgun (WGS) entry which is preliminary data.</text>
</comment>
<name>A0A840CVB1_9BACT</name>